<protein>
    <submittedName>
        <fullName evidence="7 8">Amino acid permease</fullName>
    </submittedName>
</protein>
<keyword evidence="9" id="KW-1185">Reference proteome</keyword>
<name>A0A178TAI1_9BACL</name>
<dbReference type="PANTHER" id="PTHR43243:SF4">
    <property type="entry name" value="CATIONIC AMINO ACID TRANSPORTER 4"/>
    <property type="match status" value="1"/>
</dbReference>
<dbReference type="InterPro" id="IPR002293">
    <property type="entry name" value="AA/rel_permease1"/>
</dbReference>
<feature type="transmembrane region" description="Helical" evidence="6">
    <location>
        <begin position="217"/>
        <end position="236"/>
    </location>
</feature>
<feature type="transmembrane region" description="Helical" evidence="6">
    <location>
        <begin position="353"/>
        <end position="372"/>
    </location>
</feature>
<dbReference type="Pfam" id="PF13520">
    <property type="entry name" value="AA_permease_2"/>
    <property type="match status" value="1"/>
</dbReference>
<feature type="transmembrane region" description="Helical" evidence="6">
    <location>
        <begin position="60"/>
        <end position="80"/>
    </location>
</feature>
<feature type="transmembrane region" description="Helical" evidence="6">
    <location>
        <begin position="257"/>
        <end position="281"/>
    </location>
</feature>
<comment type="caution">
    <text evidence="7">The sequence shown here is derived from an EMBL/GenBank/DDBJ whole genome shotgun (WGS) entry which is preliminary data.</text>
</comment>
<dbReference type="PANTHER" id="PTHR43243">
    <property type="entry name" value="INNER MEMBRANE TRANSPORTER YGJI-RELATED"/>
    <property type="match status" value="1"/>
</dbReference>
<dbReference type="RefSeq" id="WP_004891522.1">
    <property type="nucleotide sequence ID" value="NZ_CP021838.1"/>
</dbReference>
<feature type="transmembrane region" description="Helical" evidence="6">
    <location>
        <begin position="92"/>
        <end position="110"/>
    </location>
</feature>
<dbReference type="PIRSF" id="PIRSF006060">
    <property type="entry name" value="AA_transporter"/>
    <property type="match status" value="1"/>
</dbReference>
<reference evidence="7 9" key="1">
    <citation type="submission" date="2016-03" db="EMBL/GenBank/DDBJ databases">
        <title>Spore heat resistance.</title>
        <authorList>
            <person name="Boekhorst J."/>
            <person name="Berendsen E.M."/>
            <person name="Wells-Bennik M.H."/>
            <person name="Kuipers O.P."/>
        </authorList>
    </citation>
    <scope>NUCLEOTIDE SEQUENCE [LARGE SCALE GENOMIC DNA]</scope>
    <source>
        <strain evidence="7 9">AF16</strain>
    </source>
</reference>
<evidence type="ECO:0000256" key="5">
    <source>
        <dbReference type="ARBA" id="ARBA00023136"/>
    </source>
</evidence>
<keyword evidence="2" id="KW-0813">Transport</keyword>
<dbReference type="Proteomes" id="UP000078336">
    <property type="component" value="Unassembled WGS sequence"/>
</dbReference>
<dbReference type="GO" id="GO:0015171">
    <property type="term" value="F:amino acid transmembrane transporter activity"/>
    <property type="evidence" value="ECO:0007669"/>
    <property type="project" value="TreeGrafter"/>
</dbReference>
<evidence type="ECO:0000256" key="6">
    <source>
        <dbReference type="SAM" id="Phobius"/>
    </source>
</evidence>
<keyword evidence="3 6" id="KW-0812">Transmembrane</keyword>
<feature type="transmembrane region" description="Helical" evidence="6">
    <location>
        <begin position="378"/>
        <end position="397"/>
    </location>
</feature>
<evidence type="ECO:0000313" key="9">
    <source>
        <dbReference type="Proteomes" id="UP000078336"/>
    </source>
</evidence>
<organism evidence="7 9">
    <name type="scientific">Anoxybacillus flavithermus</name>
    <dbReference type="NCBI Taxonomy" id="33934"/>
    <lineage>
        <taxon>Bacteria</taxon>
        <taxon>Bacillati</taxon>
        <taxon>Bacillota</taxon>
        <taxon>Bacilli</taxon>
        <taxon>Bacillales</taxon>
        <taxon>Anoxybacillaceae</taxon>
        <taxon>Anoxybacillus</taxon>
    </lineage>
</organism>
<keyword evidence="4 6" id="KW-1133">Transmembrane helix</keyword>
<feature type="transmembrane region" description="Helical" evidence="6">
    <location>
        <begin position="32"/>
        <end position="54"/>
    </location>
</feature>
<feature type="transmembrane region" description="Helical" evidence="6">
    <location>
        <begin position="409"/>
        <end position="429"/>
    </location>
</feature>
<feature type="transmembrane region" description="Helical" evidence="6">
    <location>
        <begin position="156"/>
        <end position="173"/>
    </location>
</feature>
<reference evidence="8 10" key="2">
    <citation type="submission" date="2019-01" db="EMBL/GenBank/DDBJ databases">
        <title>Anoxybacillus flavithermus in powdered infant formula.</title>
        <authorList>
            <person name="Rhee M.S."/>
            <person name="Choi I.-G."/>
            <person name="Cho T.J."/>
            <person name="Park B."/>
        </authorList>
    </citation>
    <scope>NUCLEOTIDE SEQUENCE [LARGE SCALE GENOMIC DNA]</scope>
    <source>
        <strain evidence="8 10">FHS-PPAM212</strain>
    </source>
</reference>
<dbReference type="EMBL" id="SBBW01000002">
    <property type="protein sequence ID" value="RWU16285.1"/>
    <property type="molecule type" value="Genomic_DNA"/>
</dbReference>
<feature type="transmembrane region" description="Helical" evidence="6">
    <location>
        <begin position="435"/>
        <end position="453"/>
    </location>
</feature>
<feature type="transmembrane region" description="Helical" evidence="6">
    <location>
        <begin position="185"/>
        <end position="205"/>
    </location>
</feature>
<evidence type="ECO:0000313" key="8">
    <source>
        <dbReference type="EMBL" id="RWU16285.1"/>
    </source>
</evidence>
<dbReference type="GO" id="GO:0016020">
    <property type="term" value="C:membrane"/>
    <property type="evidence" value="ECO:0007669"/>
    <property type="project" value="UniProtKB-SubCell"/>
</dbReference>
<dbReference type="Gene3D" id="1.20.1740.10">
    <property type="entry name" value="Amino acid/polyamine transporter I"/>
    <property type="match status" value="1"/>
</dbReference>
<sequence>MSLFRKKSIDALMSESGKSGAALKKELGAFDLTMLGIGAIIGTGIFVLTGVAAAEHAGPALVLSFILSGLACVFAALCYAEFASSVPVSGSAYTYSYATFGEIIAWMLGWDLILEYGVAASAVAAGWSGYFQGLLAGFGIELPHALTSAYDPSKGTFIDVPAIVIVLLITFLLTQGVRKSARFNAVMVVIKVAVILLFIAVGVWYVKPENWTPFMPFGFSGVAAGAATVFFAYLGFDAVSTAAEEVRNPQRNMPIGIIASLAVCTLLYIAVSLILTGIVPYDQLGVKNPVAFALNYINQDWVAGFISLGAITGITTVLLVMLYAQTRLFYAISRDGLLPSLFAKVSERKQVPLVNSWVTGIAVSIFAGVIPLNKLAHLTNIGTLFAFTTVAIGILVLRKTEPNLKRSFMVPFVPIIPLLAVAFCTYLALQLPAMTWLSFGGWLAIGLVIYFLYGRKHSKLNEVHAEQKQVS</sequence>
<dbReference type="OrthoDB" id="9762947at2"/>
<gene>
    <name evidence="8" type="ORF">EA138_00675</name>
    <name evidence="7" type="ORF">TAF16_1880</name>
</gene>
<comment type="subcellular location">
    <subcellularLocation>
        <location evidence="1">Membrane</location>
        <topology evidence="1">Multi-pass membrane protein</topology>
    </subcellularLocation>
</comment>
<dbReference type="AlphaFoldDB" id="A0A178TAI1"/>
<dbReference type="Proteomes" id="UP000286434">
    <property type="component" value="Unassembled WGS sequence"/>
</dbReference>
<evidence type="ECO:0000256" key="3">
    <source>
        <dbReference type="ARBA" id="ARBA00022692"/>
    </source>
</evidence>
<keyword evidence="5 6" id="KW-0472">Membrane</keyword>
<feature type="transmembrane region" description="Helical" evidence="6">
    <location>
        <begin position="301"/>
        <end position="324"/>
    </location>
</feature>
<evidence type="ECO:0000256" key="2">
    <source>
        <dbReference type="ARBA" id="ARBA00022448"/>
    </source>
</evidence>
<dbReference type="EMBL" id="LUCQ01000109">
    <property type="protein sequence ID" value="OAO78325.1"/>
    <property type="molecule type" value="Genomic_DNA"/>
</dbReference>
<accession>A0A178TAI1</accession>
<proteinExistence type="predicted"/>
<evidence type="ECO:0000313" key="7">
    <source>
        <dbReference type="EMBL" id="OAO78325.1"/>
    </source>
</evidence>
<evidence type="ECO:0000256" key="4">
    <source>
        <dbReference type="ARBA" id="ARBA00022989"/>
    </source>
</evidence>
<evidence type="ECO:0000313" key="10">
    <source>
        <dbReference type="Proteomes" id="UP000286434"/>
    </source>
</evidence>
<evidence type="ECO:0000256" key="1">
    <source>
        <dbReference type="ARBA" id="ARBA00004141"/>
    </source>
</evidence>
<dbReference type="PATRIC" id="fig|33934.7.peg.600"/>